<organism evidence="1 2">
    <name type="scientific">Araneus ventricosus</name>
    <name type="common">Orbweaver spider</name>
    <name type="synonym">Epeira ventricosa</name>
    <dbReference type="NCBI Taxonomy" id="182803"/>
    <lineage>
        <taxon>Eukaryota</taxon>
        <taxon>Metazoa</taxon>
        <taxon>Ecdysozoa</taxon>
        <taxon>Arthropoda</taxon>
        <taxon>Chelicerata</taxon>
        <taxon>Arachnida</taxon>
        <taxon>Araneae</taxon>
        <taxon>Araneomorphae</taxon>
        <taxon>Entelegynae</taxon>
        <taxon>Araneoidea</taxon>
        <taxon>Araneidae</taxon>
        <taxon>Araneus</taxon>
    </lineage>
</organism>
<comment type="caution">
    <text evidence="1">The sequence shown here is derived from an EMBL/GenBank/DDBJ whole genome shotgun (WGS) entry which is preliminary data.</text>
</comment>
<gene>
    <name evidence="1" type="ORF">AVEN_258102_1</name>
</gene>
<accession>A0A4Y2LKA7</accession>
<keyword evidence="2" id="KW-1185">Reference proteome</keyword>
<proteinExistence type="predicted"/>
<dbReference type="Proteomes" id="UP000499080">
    <property type="component" value="Unassembled WGS sequence"/>
</dbReference>
<dbReference type="AlphaFoldDB" id="A0A4Y2LKA7"/>
<protein>
    <submittedName>
        <fullName evidence="1">Uncharacterized protein</fullName>
    </submittedName>
</protein>
<reference evidence="1 2" key="1">
    <citation type="journal article" date="2019" name="Sci. Rep.">
        <title>Orb-weaving spider Araneus ventricosus genome elucidates the spidroin gene catalogue.</title>
        <authorList>
            <person name="Kono N."/>
            <person name="Nakamura H."/>
            <person name="Ohtoshi R."/>
            <person name="Moran D.A.P."/>
            <person name="Shinohara A."/>
            <person name="Yoshida Y."/>
            <person name="Fujiwara M."/>
            <person name="Mori M."/>
            <person name="Tomita M."/>
            <person name="Arakawa K."/>
        </authorList>
    </citation>
    <scope>NUCLEOTIDE SEQUENCE [LARGE SCALE GENOMIC DNA]</scope>
</reference>
<sequence length="114" mass="12715">MIGKSRKWMDRDLSTVSTGSYELRMRLGSVSSPAVQAGQITTNNKSPKRILGYRAISIIALENTIEKTIFFSPHFLGPIIVFCLRVHLPSRAARQPRQSATALHHSILLCVILK</sequence>
<evidence type="ECO:0000313" key="2">
    <source>
        <dbReference type="Proteomes" id="UP000499080"/>
    </source>
</evidence>
<evidence type="ECO:0000313" key="1">
    <source>
        <dbReference type="EMBL" id="GBN13777.1"/>
    </source>
</evidence>
<dbReference type="EMBL" id="BGPR01005825">
    <property type="protein sequence ID" value="GBN13777.1"/>
    <property type="molecule type" value="Genomic_DNA"/>
</dbReference>
<name>A0A4Y2LKA7_ARAVE</name>